<sequence length="411" mass="45089">MAEPADTAGLSIFEAQQIKNRQNIRTITGYPSTYPVDGRRKLLPKNTVIKFVPQQEAWIIERFGKYNRTLEPGLAILLPVVDQIKYVQSLKEIAIEIPSQSAITLDNVTINLDGVLYLRVEDPYLASYGVEDPVYAVTQLAQTTMRSELGKISLDVVFQERTSLNISIVEAINSASAVWGIKCLRYEIRDIQLPSRVKEAMQMQVEAERKKRAQVLESEGVREAAINVAEGERQSKILASEALKMEQINLATGEAEAIWAKAQARAKALQILSRQLVQQNGEKAASLNIAEQYIAAFSKLAKASNTVILPANTGDAASMVAQAMAVYVNASKNTSNLSNISDEELGEDASDVSNSSAQSSFPLTSLTEADGTHKSRGDDESARIDHYTAAGSPTKDWAKDHLSDKDFEKIL</sequence>
<evidence type="ECO:0000256" key="4">
    <source>
        <dbReference type="SAM" id="MobiDB-lite"/>
    </source>
</evidence>
<dbReference type="FunFam" id="3.30.479.30:FF:000008">
    <property type="entry name" value="Stomatin-like protein 2, mitochondrial"/>
    <property type="match status" value="1"/>
</dbReference>
<feature type="region of interest" description="Disordered" evidence="4">
    <location>
        <begin position="344"/>
        <end position="399"/>
    </location>
</feature>
<dbReference type="Pfam" id="PF16200">
    <property type="entry name" value="Band_7_C"/>
    <property type="match status" value="1"/>
</dbReference>
<dbReference type="EMBL" id="DS985243">
    <property type="protein sequence ID" value="EDV26577.1"/>
    <property type="molecule type" value="Genomic_DNA"/>
</dbReference>
<dbReference type="STRING" id="10228.B3RSS8"/>
<dbReference type="GO" id="GO:0007005">
    <property type="term" value="P:mitochondrion organization"/>
    <property type="evidence" value="ECO:0000318"/>
    <property type="project" value="GO_Central"/>
</dbReference>
<dbReference type="InterPro" id="IPR036013">
    <property type="entry name" value="Band_7/SPFH_dom_sf"/>
</dbReference>
<reference evidence="6 7" key="1">
    <citation type="journal article" date="2008" name="Nature">
        <title>The Trichoplax genome and the nature of placozoans.</title>
        <authorList>
            <person name="Srivastava M."/>
            <person name="Begovic E."/>
            <person name="Chapman J."/>
            <person name="Putnam N.H."/>
            <person name="Hellsten U."/>
            <person name="Kawashima T."/>
            <person name="Kuo A."/>
            <person name="Mitros T."/>
            <person name="Salamov A."/>
            <person name="Carpenter M.L."/>
            <person name="Signorovitch A.Y."/>
            <person name="Moreno M.A."/>
            <person name="Kamm K."/>
            <person name="Grimwood J."/>
            <person name="Schmutz J."/>
            <person name="Shapiro H."/>
            <person name="Grigoriev I.V."/>
            <person name="Buss L.W."/>
            <person name="Schierwater B."/>
            <person name="Dellaporta S.L."/>
            <person name="Rokhsar D.S."/>
        </authorList>
    </citation>
    <scope>NUCLEOTIDE SEQUENCE [LARGE SCALE GENOMIC DNA]</scope>
    <source>
        <strain evidence="6 7">Grell-BS-1999</strain>
    </source>
</reference>
<dbReference type="InterPro" id="IPR001972">
    <property type="entry name" value="Stomatin_HflK_fam"/>
</dbReference>
<comment type="similarity">
    <text evidence="2">Belongs to the band 7/mec-2 family.</text>
</comment>
<dbReference type="eggNOG" id="KOG2620">
    <property type="taxonomic scope" value="Eukaryota"/>
</dbReference>
<accession>B3RSS8</accession>
<evidence type="ECO:0000256" key="2">
    <source>
        <dbReference type="ARBA" id="ARBA00008164"/>
    </source>
</evidence>
<dbReference type="Gene3D" id="3.30.479.30">
    <property type="entry name" value="Band 7 domain"/>
    <property type="match status" value="1"/>
</dbReference>
<name>B3RSS8_TRIAD</name>
<dbReference type="PANTHER" id="PTHR43327">
    <property type="entry name" value="STOMATIN-LIKE PROTEIN 2, MITOCHONDRIAL"/>
    <property type="match status" value="1"/>
</dbReference>
<dbReference type="InterPro" id="IPR050710">
    <property type="entry name" value="Band7/mec-2_domain"/>
</dbReference>
<keyword evidence="3" id="KW-0496">Mitochondrion</keyword>
<feature type="compositionally biased region" description="Low complexity" evidence="4">
    <location>
        <begin position="351"/>
        <end position="360"/>
    </location>
</feature>
<protein>
    <recommendedName>
        <fullName evidence="5">Band 7 domain-containing protein</fullName>
    </recommendedName>
</protein>
<dbReference type="AlphaFoldDB" id="B3RSS8"/>
<dbReference type="InterPro" id="IPR001107">
    <property type="entry name" value="Band_7"/>
</dbReference>
<organism evidence="6 7">
    <name type="scientific">Trichoplax adhaerens</name>
    <name type="common">Trichoplax reptans</name>
    <dbReference type="NCBI Taxonomy" id="10228"/>
    <lineage>
        <taxon>Eukaryota</taxon>
        <taxon>Metazoa</taxon>
        <taxon>Placozoa</taxon>
        <taxon>Uniplacotomia</taxon>
        <taxon>Trichoplacea</taxon>
        <taxon>Trichoplacidae</taxon>
        <taxon>Trichoplax</taxon>
    </lineage>
</organism>
<dbReference type="InParanoid" id="B3RSS8"/>
<dbReference type="SMART" id="SM00244">
    <property type="entry name" value="PHB"/>
    <property type="match status" value="1"/>
</dbReference>
<evidence type="ECO:0000259" key="5">
    <source>
        <dbReference type="SMART" id="SM00244"/>
    </source>
</evidence>
<dbReference type="PhylomeDB" id="B3RSS8"/>
<evidence type="ECO:0000256" key="3">
    <source>
        <dbReference type="ARBA" id="ARBA00023128"/>
    </source>
</evidence>
<dbReference type="InterPro" id="IPR032435">
    <property type="entry name" value="STML2-like_C"/>
</dbReference>
<gene>
    <name evidence="6" type="ORF">TRIADDRAFT_54715</name>
</gene>
<dbReference type="HOGENOM" id="CLU_024949_1_0_1"/>
<dbReference type="PANTHER" id="PTHR43327:SF10">
    <property type="entry name" value="STOMATIN-LIKE PROTEIN 2, MITOCHONDRIAL"/>
    <property type="match status" value="1"/>
</dbReference>
<dbReference type="Proteomes" id="UP000009022">
    <property type="component" value="Unassembled WGS sequence"/>
</dbReference>
<dbReference type="GeneID" id="6752308"/>
<dbReference type="PRINTS" id="PR00721">
    <property type="entry name" value="STOMATIN"/>
</dbReference>
<feature type="domain" description="Band 7" evidence="5">
    <location>
        <begin position="47"/>
        <end position="205"/>
    </location>
</feature>
<dbReference type="FunCoup" id="B3RSS8">
    <property type="interactions" value="2304"/>
</dbReference>
<dbReference type="GO" id="GO:0016020">
    <property type="term" value="C:membrane"/>
    <property type="evidence" value="ECO:0007669"/>
    <property type="project" value="InterPro"/>
</dbReference>
<dbReference type="OMA" id="YLQMLPK"/>
<feature type="compositionally biased region" description="Basic and acidic residues" evidence="4">
    <location>
        <begin position="370"/>
        <end position="386"/>
    </location>
</feature>
<dbReference type="GO" id="GO:0005739">
    <property type="term" value="C:mitochondrion"/>
    <property type="evidence" value="ECO:0000318"/>
    <property type="project" value="GO_Central"/>
</dbReference>
<evidence type="ECO:0000256" key="1">
    <source>
        <dbReference type="ARBA" id="ARBA00004173"/>
    </source>
</evidence>
<evidence type="ECO:0000313" key="6">
    <source>
        <dbReference type="EMBL" id="EDV26577.1"/>
    </source>
</evidence>
<evidence type="ECO:0000313" key="7">
    <source>
        <dbReference type="Proteomes" id="UP000009022"/>
    </source>
</evidence>
<proteinExistence type="inferred from homology"/>
<dbReference type="OrthoDB" id="434619at2759"/>
<dbReference type="SUPFAM" id="SSF117892">
    <property type="entry name" value="Band 7/SPFH domain"/>
    <property type="match status" value="1"/>
</dbReference>
<dbReference type="Pfam" id="PF01145">
    <property type="entry name" value="Band_7"/>
    <property type="match status" value="1"/>
</dbReference>
<dbReference type="CTD" id="6752308"/>
<dbReference type="CDD" id="cd08829">
    <property type="entry name" value="SPFH_paraslipin"/>
    <property type="match status" value="1"/>
</dbReference>
<dbReference type="KEGG" id="tad:TRIADDRAFT_54715"/>
<keyword evidence="7" id="KW-1185">Reference proteome</keyword>
<dbReference type="RefSeq" id="XP_002110573.1">
    <property type="nucleotide sequence ID" value="XM_002110537.1"/>
</dbReference>
<comment type="subcellular location">
    <subcellularLocation>
        <location evidence="1">Mitochondrion</location>
    </subcellularLocation>
</comment>